<dbReference type="GO" id="GO:0003676">
    <property type="term" value="F:nucleic acid binding"/>
    <property type="evidence" value="ECO:0007669"/>
    <property type="project" value="InterPro"/>
</dbReference>
<feature type="domain" description="RNase H type-1" evidence="1">
    <location>
        <begin position="18"/>
        <end position="59"/>
    </location>
</feature>
<dbReference type="GO" id="GO:0005634">
    <property type="term" value="C:nucleus"/>
    <property type="evidence" value="ECO:0007669"/>
    <property type="project" value="TreeGrafter"/>
</dbReference>
<name>A0A7J6GHV0_CANSA</name>
<dbReference type="GO" id="GO:0031347">
    <property type="term" value="P:regulation of defense response"/>
    <property type="evidence" value="ECO:0007669"/>
    <property type="project" value="TreeGrafter"/>
</dbReference>
<gene>
    <name evidence="2" type="ORF">F8388_021297</name>
</gene>
<reference evidence="2 3" key="1">
    <citation type="journal article" date="2020" name="bioRxiv">
        <title>Sequence and annotation of 42 cannabis genomes reveals extensive copy number variation in cannabinoid synthesis and pathogen resistance genes.</title>
        <authorList>
            <person name="Mckernan K.J."/>
            <person name="Helbert Y."/>
            <person name="Kane L.T."/>
            <person name="Ebling H."/>
            <person name="Zhang L."/>
            <person name="Liu B."/>
            <person name="Eaton Z."/>
            <person name="Mclaughlin S."/>
            <person name="Kingan S."/>
            <person name="Baybayan P."/>
            <person name="Concepcion G."/>
            <person name="Jordan M."/>
            <person name="Riva A."/>
            <person name="Barbazuk W."/>
            <person name="Harkins T."/>
        </authorList>
    </citation>
    <scope>NUCLEOTIDE SEQUENCE [LARGE SCALE GENOMIC DNA]</scope>
    <source>
        <strain evidence="3">cv. Jamaican Lion 4</strain>
        <tissue evidence="2">Leaf</tissue>
    </source>
</reference>
<dbReference type="PANTHER" id="PTHR33077">
    <property type="entry name" value="PROTEIN TIFY 4A-RELATED-RELATED"/>
    <property type="match status" value="1"/>
</dbReference>
<sequence length="159" mass="17747">MDLFDMPMLLMMSQLSRNKIGLGVIIRNSTGQVIDAFSKPLIGKYEPQEMKAKALLYGLVGLLIIMNSKPIPSANQKVTVFFNERAFVCDMTELQARAILLFANKKVEEGRDGEGLELALSSVCLQSQICGSQGLSMKRSLQRFLQKRKQRSQASSPYI</sequence>
<evidence type="ECO:0000313" key="3">
    <source>
        <dbReference type="Proteomes" id="UP000525078"/>
    </source>
</evidence>
<dbReference type="Pfam" id="PF13456">
    <property type="entry name" value="RVT_3"/>
    <property type="match status" value="1"/>
</dbReference>
<accession>A0A7J6GHV0</accession>
<comment type="caution">
    <text evidence="2">The sequence shown here is derived from an EMBL/GenBank/DDBJ whole genome shotgun (WGS) entry which is preliminary data.</text>
</comment>
<dbReference type="InterPro" id="IPR018467">
    <property type="entry name" value="CCT_CS"/>
</dbReference>
<organism evidence="2 3">
    <name type="scientific">Cannabis sativa</name>
    <name type="common">Hemp</name>
    <name type="synonym">Marijuana</name>
    <dbReference type="NCBI Taxonomy" id="3483"/>
    <lineage>
        <taxon>Eukaryota</taxon>
        <taxon>Viridiplantae</taxon>
        <taxon>Streptophyta</taxon>
        <taxon>Embryophyta</taxon>
        <taxon>Tracheophyta</taxon>
        <taxon>Spermatophyta</taxon>
        <taxon>Magnoliopsida</taxon>
        <taxon>eudicotyledons</taxon>
        <taxon>Gunneridae</taxon>
        <taxon>Pentapetalae</taxon>
        <taxon>rosids</taxon>
        <taxon>fabids</taxon>
        <taxon>Rosales</taxon>
        <taxon>Cannabaceae</taxon>
        <taxon>Cannabis</taxon>
    </lineage>
</organism>
<dbReference type="AlphaFoldDB" id="A0A7J6GHV0"/>
<dbReference type="InterPro" id="IPR002156">
    <property type="entry name" value="RNaseH_domain"/>
</dbReference>
<dbReference type="InterPro" id="IPR040390">
    <property type="entry name" value="TIFY/JAZ"/>
</dbReference>
<proteinExistence type="predicted"/>
<dbReference type="EMBL" id="JAATIP010000060">
    <property type="protein sequence ID" value="KAF4381669.1"/>
    <property type="molecule type" value="Genomic_DNA"/>
</dbReference>
<dbReference type="Pfam" id="PF09425">
    <property type="entry name" value="Jas_motif"/>
    <property type="match status" value="1"/>
</dbReference>
<protein>
    <recommendedName>
        <fullName evidence="1">RNase H type-1 domain-containing protein</fullName>
    </recommendedName>
</protein>
<dbReference type="Proteomes" id="UP000525078">
    <property type="component" value="Unassembled WGS sequence"/>
</dbReference>
<evidence type="ECO:0000313" key="2">
    <source>
        <dbReference type="EMBL" id="KAF4381669.1"/>
    </source>
</evidence>
<dbReference type="GO" id="GO:0009611">
    <property type="term" value="P:response to wounding"/>
    <property type="evidence" value="ECO:0007669"/>
    <property type="project" value="TreeGrafter"/>
</dbReference>
<evidence type="ECO:0000259" key="1">
    <source>
        <dbReference type="Pfam" id="PF13456"/>
    </source>
</evidence>
<dbReference type="PANTHER" id="PTHR33077:SF17">
    <property type="entry name" value="PROTEIN TIFY 5B"/>
    <property type="match status" value="1"/>
</dbReference>
<dbReference type="GO" id="GO:2000022">
    <property type="term" value="P:regulation of jasmonic acid mediated signaling pathway"/>
    <property type="evidence" value="ECO:0007669"/>
    <property type="project" value="TreeGrafter"/>
</dbReference>
<dbReference type="GO" id="GO:0004523">
    <property type="term" value="F:RNA-DNA hybrid ribonuclease activity"/>
    <property type="evidence" value="ECO:0007669"/>
    <property type="project" value="InterPro"/>
</dbReference>